<dbReference type="Proteomes" id="UP000533080">
    <property type="component" value="Unassembled WGS sequence"/>
</dbReference>
<dbReference type="NCBIfam" id="NF012200">
    <property type="entry name" value="choice_anch_D"/>
    <property type="match status" value="2"/>
</dbReference>
<gene>
    <name evidence="1" type="ORF">HNV28_23875</name>
</gene>
<protein>
    <submittedName>
        <fullName evidence="1">Choice-of-anchor D domain-containing protein</fullName>
    </submittedName>
</protein>
<proteinExistence type="predicted"/>
<dbReference type="AlphaFoldDB" id="A0A7Y4MT78"/>
<dbReference type="Gene3D" id="2.60.40.10">
    <property type="entry name" value="Immunoglobulins"/>
    <property type="match status" value="5"/>
</dbReference>
<dbReference type="PANTHER" id="PTHR46127:SF1">
    <property type="entry name" value="CILIA- AND FLAGELLA-ASSOCIATED PROTEIN 65"/>
    <property type="match status" value="1"/>
</dbReference>
<accession>A0A7Y4MT78</accession>
<dbReference type="InterPro" id="IPR052614">
    <property type="entry name" value="CFAP65"/>
</dbReference>
<dbReference type="PANTHER" id="PTHR46127">
    <property type="entry name" value="CILIA- AND FLAGELLA-ASSOCIATED PROTEIN 65"/>
    <property type="match status" value="1"/>
</dbReference>
<sequence length="1005" mass="107145">MWGARRPRLTVVGKGWAMTGRLGWVALAVVGLLVGCADRERSALADGRLTATPGGVDFERVAIFDAREAEISLRNVGRAPVDVNEVWVEGPEGAYRAEFTHEGPHRLQPGSACSLRVRFAPPAEGSQPGGLVVRSDTRIEPLLRIPLTGAGVAAWARVSPRRLDFGRIEADATKTLPLSLENPTELSVEVTPRLVGADRDEFSVAPVTLAPGERRDLMVTFHPARVGRKQVALAVSPCRGCADVTVQVAAEALERAVVAEPEVLDFGAVPVDRDAVRESSIRNISTEPVTVTQLTLEGRDASFTQNNAGFPFVLQPGEVRTFTFRYSPDHQGAAQDTALYHVESRRHPTTPVQLRGYGGAPELCVSPAFYDFGMQPLGAKVRVIINVKNCGASNEGGLTINTLDWLPQQGGAPQFNHTPLALPVTLPPGGEVNLEVFYEPTELRAAEGSLVMTTNAFSAATVQMDFRGKPEAHAPCELTLTPQALDFGTIPPGQGAVLGLKLENRGTDLCPVKNLRLRDDGGGVFTLPGGDIYGGIMYPGDWFSFQVAFMAPVAGGHFTGTVQIEQMQPANPVLLVPLVANTQAVCLVASRRYMDWGVARPDCPAEPMEVNFLNACAAPVTVNDVWIGPGTTDSEFGFSAVPASIPFVLPPNEAFTVGVEYFGLVSGMNLSPLYVGSSDLPAPLMVPLVGESSMRVEKTDNFIQQDVSKVDVLLVVDNTASMAVEHPRLVEAIPTFVQTALDRGVSLNVAVTTTGIHPVTPTDPANACPGGAEGGEAGRFFPVDHSLPRILTSATPNLAQQLQRSVQVGRCAEVEQGFEAMRRALSRPLVNAADDPRTPLPNDGNVGFLREEAALVVLFVSDEDDHSPDAVDTYVDWAQQLKGQNQPQRATFYAIAPPAEGCATAGGAGTRYAQATSRTGGEVVSVCAEDYRPLLQAVGDKAFSAQERFPLSDLPEPGTVTVTVNGAPSTSGWTYDAATNSVVFDVVPPAGTRISINYRRSCDAM</sequence>
<reference evidence="1 2" key="1">
    <citation type="submission" date="2020-05" db="EMBL/GenBank/DDBJ databases">
        <authorList>
            <person name="Whitworth D."/>
        </authorList>
    </citation>
    <scope>NUCLEOTIDE SEQUENCE [LARGE SCALE GENOMIC DNA]</scope>
    <source>
        <strain evidence="1 2">AM005</strain>
    </source>
</reference>
<dbReference type="InterPro" id="IPR013783">
    <property type="entry name" value="Ig-like_fold"/>
</dbReference>
<name>A0A7Y4MT78_MYXXA</name>
<comment type="caution">
    <text evidence="1">The sequence shown here is derived from an EMBL/GenBank/DDBJ whole genome shotgun (WGS) entry which is preliminary data.</text>
</comment>
<evidence type="ECO:0000313" key="1">
    <source>
        <dbReference type="EMBL" id="NOJ81330.1"/>
    </source>
</evidence>
<organism evidence="1 2">
    <name type="scientific">Myxococcus xanthus</name>
    <dbReference type="NCBI Taxonomy" id="34"/>
    <lineage>
        <taxon>Bacteria</taxon>
        <taxon>Pseudomonadati</taxon>
        <taxon>Myxococcota</taxon>
        <taxon>Myxococcia</taxon>
        <taxon>Myxococcales</taxon>
        <taxon>Cystobacterineae</taxon>
        <taxon>Myxococcaceae</taxon>
        <taxon>Myxococcus</taxon>
    </lineage>
</organism>
<dbReference type="EMBL" id="JABFNT010000082">
    <property type="protein sequence ID" value="NOJ81330.1"/>
    <property type="molecule type" value="Genomic_DNA"/>
</dbReference>
<evidence type="ECO:0000313" key="2">
    <source>
        <dbReference type="Proteomes" id="UP000533080"/>
    </source>
</evidence>